<protein>
    <recommendedName>
        <fullName evidence="3 12">Pyruvate kinase</fullName>
        <ecNumber evidence="3 12">2.7.1.40</ecNumber>
    </recommendedName>
</protein>
<keyword evidence="7 12" id="KW-0418">Kinase</keyword>
<dbReference type="UniPathway" id="UPA00109">
    <property type="reaction ID" value="UER00188"/>
</dbReference>
<evidence type="ECO:0000256" key="1">
    <source>
        <dbReference type="ARBA" id="ARBA00004997"/>
    </source>
</evidence>
<evidence type="ECO:0000256" key="12">
    <source>
        <dbReference type="RuleBase" id="RU000504"/>
    </source>
</evidence>
<accession>A0A5M6IS66</accession>
<organism evidence="14 15">
    <name type="scientific">Rhodovastum atsumiense</name>
    <dbReference type="NCBI Taxonomy" id="504468"/>
    <lineage>
        <taxon>Bacteria</taxon>
        <taxon>Pseudomonadati</taxon>
        <taxon>Pseudomonadota</taxon>
        <taxon>Alphaproteobacteria</taxon>
        <taxon>Acetobacterales</taxon>
        <taxon>Acetobacteraceae</taxon>
        <taxon>Rhodovastum</taxon>
    </lineage>
</organism>
<dbReference type="Gene3D" id="2.40.33.10">
    <property type="entry name" value="PK beta-barrel domain-like"/>
    <property type="match status" value="1"/>
</dbReference>
<evidence type="ECO:0000256" key="7">
    <source>
        <dbReference type="ARBA" id="ARBA00022777"/>
    </source>
</evidence>
<sequence>MELDALHEEVVALGHAVRAEAAAIAAGWPAVPDDRGFALSAANLAHYLALRRRDLRPLQRRLMTVGLSSLGRLESRVLPGLDAVTASLAVLAGKPPRSWPPAAAFFTGEALLAERAREVLGPPVEPHGVAVLVTCPSSAADDPAFMRGLVAANVEAVRINCAHDDAEAWGRMIGHARAAGRKAGRALKVLMDLAGPKIRTGAVRWPDDGKHLRPQVRLALVPPGGLDALPADAPSFAAECLLPEALHLARPGQRVFFDDAKVGAVIEQVMPWGLTLQVERTKAGGVKLRPEKGLSFPDTELTVPPLTPRDLTDLDFVAQHADGVAYSFVQSPQDVALLQDALAQRRPADWQRLSLVLKIETQRALHQLPAMLVQAASRQPTAVMIARGDLAAEIGFGRTAEMQEEILWIGEAAHVPVIWATQVLESLVRTGTPLRGEMTDAAMAARAEGVMLNKGPYVLEAIAELDRLFARMGEHQNKKTPQLRRLASW</sequence>
<evidence type="ECO:0000256" key="11">
    <source>
        <dbReference type="ARBA" id="ARBA00023317"/>
    </source>
</evidence>
<name>A0A5M6IS66_9PROT</name>
<evidence type="ECO:0000256" key="2">
    <source>
        <dbReference type="ARBA" id="ARBA00008663"/>
    </source>
</evidence>
<evidence type="ECO:0000256" key="3">
    <source>
        <dbReference type="ARBA" id="ARBA00012142"/>
    </source>
</evidence>
<dbReference type="GO" id="GO:0005524">
    <property type="term" value="F:ATP binding"/>
    <property type="evidence" value="ECO:0007669"/>
    <property type="project" value="UniProtKB-KW"/>
</dbReference>
<evidence type="ECO:0000313" key="15">
    <source>
        <dbReference type="Proteomes" id="UP000325255"/>
    </source>
</evidence>
<evidence type="ECO:0000256" key="5">
    <source>
        <dbReference type="ARBA" id="ARBA00022723"/>
    </source>
</evidence>
<dbReference type="InterPro" id="IPR015806">
    <property type="entry name" value="Pyrv_Knase_insert_dom_sf"/>
</dbReference>
<dbReference type="InterPro" id="IPR001697">
    <property type="entry name" value="Pyr_Knase"/>
</dbReference>
<comment type="caution">
    <text evidence="14">The sequence shown here is derived from an EMBL/GenBank/DDBJ whole genome shotgun (WGS) entry which is preliminary data.</text>
</comment>
<dbReference type="Proteomes" id="UP000325255">
    <property type="component" value="Unassembled WGS sequence"/>
</dbReference>
<dbReference type="InterPro" id="IPR040442">
    <property type="entry name" value="Pyrv_kinase-like_dom_sf"/>
</dbReference>
<comment type="catalytic activity">
    <reaction evidence="12">
        <text>pyruvate + ATP = phosphoenolpyruvate + ADP + H(+)</text>
        <dbReference type="Rhea" id="RHEA:18157"/>
        <dbReference type="ChEBI" id="CHEBI:15361"/>
        <dbReference type="ChEBI" id="CHEBI:15378"/>
        <dbReference type="ChEBI" id="CHEBI:30616"/>
        <dbReference type="ChEBI" id="CHEBI:58702"/>
        <dbReference type="ChEBI" id="CHEBI:456216"/>
        <dbReference type="EC" id="2.7.1.40"/>
    </reaction>
</comment>
<dbReference type="PRINTS" id="PR01050">
    <property type="entry name" value="PYRUVTKNASE"/>
</dbReference>
<keyword evidence="5" id="KW-0479">Metal-binding</keyword>
<dbReference type="GO" id="GO:0030955">
    <property type="term" value="F:potassium ion binding"/>
    <property type="evidence" value="ECO:0007669"/>
    <property type="project" value="InterPro"/>
</dbReference>
<dbReference type="GO" id="GO:0000287">
    <property type="term" value="F:magnesium ion binding"/>
    <property type="evidence" value="ECO:0007669"/>
    <property type="project" value="InterPro"/>
</dbReference>
<gene>
    <name evidence="14" type="ORF">F1189_15975</name>
</gene>
<evidence type="ECO:0000259" key="13">
    <source>
        <dbReference type="Pfam" id="PF00224"/>
    </source>
</evidence>
<evidence type="ECO:0000313" key="14">
    <source>
        <dbReference type="EMBL" id="KAA5611146.1"/>
    </source>
</evidence>
<feature type="domain" description="Pyruvate kinase barrel" evidence="13">
    <location>
        <begin position="140"/>
        <end position="452"/>
    </location>
</feature>
<keyword evidence="8" id="KW-0067">ATP-binding</keyword>
<evidence type="ECO:0000256" key="9">
    <source>
        <dbReference type="ARBA" id="ARBA00022842"/>
    </source>
</evidence>
<dbReference type="InterPro" id="IPR015813">
    <property type="entry name" value="Pyrv/PenolPyrv_kinase-like_dom"/>
</dbReference>
<keyword evidence="15" id="KW-1185">Reference proteome</keyword>
<keyword evidence="10 12" id="KW-0324">Glycolysis</keyword>
<keyword evidence="6" id="KW-0547">Nucleotide-binding</keyword>
<evidence type="ECO:0000256" key="10">
    <source>
        <dbReference type="ARBA" id="ARBA00023152"/>
    </source>
</evidence>
<dbReference type="GO" id="GO:0016301">
    <property type="term" value="F:kinase activity"/>
    <property type="evidence" value="ECO:0007669"/>
    <property type="project" value="UniProtKB-KW"/>
</dbReference>
<reference evidence="14 15" key="1">
    <citation type="submission" date="2019-09" db="EMBL/GenBank/DDBJ databases">
        <title>Genome sequence of Rhodovastum atsumiense, a diverse member of the Acetobacteraceae family of non-sulfur purple photosynthetic bacteria.</title>
        <authorList>
            <person name="Meyer T."/>
            <person name="Kyndt J."/>
        </authorList>
    </citation>
    <scope>NUCLEOTIDE SEQUENCE [LARGE SCALE GENOMIC DNA]</scope>
    <source>
        <strain evidence="14 15">DSM 21279</strain>
    </source>
</reference>
<dbReference type="PANTHER" id="PTHR11817">
    <property type="entry name" value="PYRUVATE KINASE"/>
    <property type="match status" value="1"/>
</dbReference>
<dbReference type="AlphaFoldDB" id="A0A5M6IS66"/>
<dbReference type="EMBL" id="VWPK01000024">
    <property type="protein sequence ID" value="KAA5611146.1"/>
    <property type="molecule type" value="Genomic_DNA"/>
</dbReference>
<comment type="pathway">
    <text evidence="1 12">Carbohydrate degradation; glycolysis; pyruvate from D-glyceraldehyde 3-phosphate: step 5/5.</text>
</comment>
<dbReference type="GO" id="GO:0004743">
    <property type="term" value="F:pyruvate kinase activity"/>
    <property type="evidence" value="ECO:0007669"/>
    <property type="project" value="UniProtKB-EC"/>
</dbReference>
<keyword evidence="11 14" id="KW-0670">Pyruvate</keyword>
<evidence type="ECO:0000256" key="8">
    <source>
        <dbReference type="ARBA" id="ARBA00022840"/>
    </source>
</evidence>
<comment type="similarity">
    <text evidence="2 12">Belongs to the pyruvate kinase family.</text>
</comment>
<dbReference type="Gene3D" id="3.20.20.60">
    <property type="entry name" value="Phosphoenolpyruvate-binding domains"/>
    <property type="match status" value="1"/>
</dbReference>
<dbReference type="Pfam" id="PF00224">
    <property type="entry name" value="PK"/>
    <property type="match status" value="1"/>
</dbReference>
<dbReference type="SUPFAM" id="SSF51621">
    <property type="entry name" value="Phosphoenolpyruvate/pyruvate domain"/>
    <property type="match status" value="1"/>
</dbReference>
<evidence type="ECO:0000256" key="6">
    <source>
        <dbReference type="ARBA" id="ARBA00022741"/>
    </source>
</evidence>
<proteinExistence type="inferred from homology"/>
<dbReference type="InterPro" id="IPR015793">
    <property type="entry name" value="Pyrv_Knase_brl"/>
</dbReference>
<dbReference type="EC" id="2.7.1.40" evidence="3 12"/>
<keyword evidence="4 12" id="KW-0808">Transferase</keyword>
<evidence type="ECO:0000256" key="4">
    <source>
        <dbReference type="ARBA" id="ARBA00022679"/>
    </source>
</evidence>
<dbReference type="OrthoDB" id="9812123at2"/>
<keyword evidence="9 12" id="KW-0460">Magnesium</keyword>